<reference evidence="5 6" key="1">
    <citation type="submission" date="2019-09" db="EMBL/GenBank/DDBJ databases">
        <title>A chromosome-level genome assembly of the Chinese tupelo Nyssa sinensis.</title>
        <authorList>
            <person name="Yang X."/>
            <person name="Kang M."/>
            <person name="Yang Y."/>
            <person name="Xiong H."/>
            <person name="Wang M."/>
            <person name="Zhang Z."/>
            <person name="Wang Z."/>
            <person name="Wu H."/>
            <person name="Ma T."/>
            <person name="Liu J."/>
            <person name="Xi Z."/>
        </authorList>
    </citation>
    <scope>NUCLEOTIDE SEQUENCE [LARGE SCALE GENOMIC DNA]</scope>
    <source>
        <strain evidence="5">J267</strain>
        <tissue evidence="5">Leaf</tissue>
    </source>
</reference>
<dbReference type="EMBL" id="CM018036">
    <property type="protein sequence ID" value="KAA8541111.1"/>
    <property type="molecule type" value="Genomic_DNA"/>
</dbReference>
<name>A0A5J5BJ02_9ASTE</name>
<dbReference type="PANTHER" id="PTHR24107">
    <property type="entry name" value="YNEIN REGULATORY COMPLEX SUBUNIT 5"/>
    <property type="match status" value="1"/>
</dbReference>
<evidence type="ECO:0000256" key="2">
    <source>
        <dbReference type="ARBA" id="ARBA00022490"/>
    </source>
</evidence>
<dbReference type="SUPFAM" id="SSF52047">
    <property type="entry name" value="RNI-like"/>
    <property type="match status" value="1"/>
</dbReference>
<evidence type="ECO:0000313" key="5">
    <source>
        <dbReference type="EMBL" id="KAA8541111.1"/>
    </source>
</evidence>
<dbReference type="InterPro" id="IPR052410">
    <property type="entry name" value="DRC5"/>
</dbReference>
<accession>A0A5J5BJ02</accession>
<dbReference type="Proteomes" id="UP000325577">
    <property type="component" value="Linkage Group LG13"/>
</dbReference>
<evidence type="ECO:0000256" key="3">
    <source>
        <dbReference type="ARBA" id="ARBA00023212"/>
    </source>
</evidence>
<keyword evidence="2" id="KW-0963">Cytoplasm</keyword>
<keyword evidence="6" id="KW-1185">Reference proteome</keyword>
<keyword evidence="4" id="KW-1133">Transmembrane helix</keyword>
<evidence type="ECO:0008006" key="7">
    <source>
        <dbReference type="Google" id="ProtNLM"/>
    </source>
</evidence>
<dbReference type="InterPro" id="IPR032675">
    <property type="entry name" value="LRR_dom_sf"/>
</dbReference>
<comment type="subcellular location">
    <subcellularLocation>
        <location evidence="1">Cytoplasm</location>
        <location evidence="1">Cytoskeleton</location>
    </subcellularLocation>
</comment>
<dbReference type="InterPro" id="IPR001611">
    <property type="entry name" value="Leu-rich_rpt"/>
</dbReference>
<feature type="transmembrane region" description="Helical" evidence="4">
    <location>
        <begin position="21"/>
        <end position="42"/>
    </location>
</feature>
<dbReference type="OrthoDB" id="341587at2759"/>
<dbReference type="AlphaFoldDB" id="A0A5J5BJ02"/>
<organism evidence="5 6">
    <name type="scientific">Nyssa sinensis</name>
    <dbReference type="NCBI Taxonomy" id="561372"/>
    <lineage>
        <taxon>Eukaryota</taxon>
        <taxon>Viridiplantae</taxon>
        <taxon>Streptophyta</taxon>
        <taxon>Embryophyta</taxon>
        <taxon>Tracheophyta</taxon>
        <taxon>Spermatophyta</taxon>
        <taxon>Magnoliopsida</taxon>
        <taxon>eudicotyledons</taxon>
        <taxon>Gunneridae</taxon>
        <taxon>Pentapetalae</taxon>
        <taxon>asterids</taxon>
        <taxon>Cornales</taxon>
        <taxon>Nyssaceae</taxon>
        <taxon>Nyssa</taxon>
    </lineage>
</organism>
<dbReference type="PANTHER" id="PTHR24107:SF2">
    <property type="entry name" value="NLR FAMILY CARD DOMAIN CONTAINING 3"/>
    <property type="match status" value="1"/>
</dbReference>
<evidence type="ECO:0000256" key="4">
    <source>
        <dbReference type="SAM" id="Phobius"/>
    </source>
</evidence>
<evidence type="ECO:0000256" key="1">
    <source>
        <dbReference type="ARBA" id="ARBA00004245"/>
    </source>
</evidence>
<sequence>MNQITKCRDSQVLLEHFLRITLYKIYLSSAAYANLFILYNIYPTLEHHIDDDFMATFHLKDIGNYGGALGADGIAKGLEGNKSLRELHLHGNSIGDEEIRALMSGKLLLLDIGNNAISSKGAQKIAEALKQNCTRITIDLGGNNIHAKGASDIAQVLKDNSVIVTLELRYNPIGPNGAKALSEVLKFHGKINTLNLDRSKGDDGAIWLARSLKVVDEAMTSLDLAFHEIRDEGHLPLLNHSRAKANEDVRITSLNLGNKFLTRLGQSALIDARDHVYEMNEKEVNVFF</sequence>
<dbReference type="GO" id="GO:0005856">
    <property type="term" value="C:cytoskeleton"/>
    <property type="evidence" value="ECO:0007669"/>
    <property type="project" value="UniProtKB-SubCell"/>
</dbReference>
<keyword evidence="4" id="KW-0472">Membrane</keyword>
<proteinExistence type="predicted"/>
<keyword evidence="3" id="KW-0206">Cytoskeleton</keyword>
<dbReference type="SMART" id="SM00368">
    <property type="entry name" value="LRR_RI"/>
    <property type="match status" value="4"/>
</dbReference>
<keyword evidence="4" id="KW-0812">Transmembrane</keyword>
<protein>
    <recommendedName>
        <fullName evidence="7">WPP domain-containing protein</fullName>
    </recommendedName>
</protein>
<dbReference type="Pfam" id="PF13516">
    <property type="entry name" value="LRR_6"/>
    <property type="match status" value="5"/>
</dbReference>
<evidence type="ECO:0000313" key="6">
    <source>
        <dbReference type="Proteomes" id="UP000325577"/>
    </source>
</evidence>
<dbReference type="Gene3D" id="3.80.10.10">
    <property type="entry name" value="Ribonuclease Inhibitor"/>
    <property type="match status" value="2"/>
</dbReference>
<gene>
    <name evidence="5" type="ORF">F0562_025074</name>
</gene>